<organism evidence="3 4">
    <name type="scientific">Marinoscillum furvescens DSM 4134</name>
    <dbReference type="NCBI Taxonomy" id="1122208"/>
    <lineage>
        <taxon>Bacteria</taxon>
        <taxon>Pseudomonadati</taxon>
        <taxon>Bacteroidota</taxon>
        <taxon>Cytophagia</taxon>
        <taxon>Cytophagales</taxon>
        <taxon>Reichenbachiellaceae</taxon>
        <taxon>Marinoscillum</taxon>
    </lineage>
</organism>
<feature type="region of interest" description="Disordered" evidence="1">
    <location>
        <begin position="1"/>
        <end position="22"/>
    </location>
</feature>
<dbReference type="EMBL" id="QREG01000062">
    <property type="protein sequence ID" value="RED91084.1"/>
    <property type="molecule type" value="Genomic_DNA"/>
</dbReference>
<evidence type="ECO:0000259" key="2">
    <source>
        <dbReference type="Pfam" id="PF03050"/>
    </source>
</evidence>
<gene>
    <name evidence="3" type="ORF">C7460_1621</name>
</gene>
<sequence length="371" mass="41848">MVLPAHLPREEEVLEPEDKQDNAEKLGEAITEILEYTPGKVYVKRYVRPKYVQPTQDEDTKQVLIAPLPTMPIPNGNVGAGLLAHLLISKYVDHLPFYRQVQIFKREGLKLAESTISGWFKAACKLLDPLYYELRKEVLSSGYLMADETPIPVQSSNKPGATHTGYMWVYRSPEKGMVIFDYQQSRGAQGPEGVLEGFSGALQTDGYAAYDRFDKASGVTLLACMAHVRRKFDQAKENDSRRSEYALAQIQKLYALERQCKEENLNTDQVKAARQQYAVPVLTAMKEWMEQQCPNVAPKSSIGKALTYALKLWPRIVRYTENGSWNIDNNLVENSIRPVALGRKNYLFAGSHDAAQWAAVLYSFLATCKAN</sequence>
<dbReference type="AlphaFoldDB" id="A0A3D9KVP1"/>
<keyword evidence="4" id="KW-1185">Reference proteome</keyword>
<dbReference type="InterPro" id="IPR052344">
    <property type="entry name" value="Transposase-related"/>
</dbReference>
<name>A0A3D9KVP1_MARFU</name>
<dbReference type="RefSeq" id="WP_115870570.1">
    <property type="nucleotide sequence ID" value="NZ_QREG01000062.1"/>
</dbReference>
<dbReference type="OrthoDB" id="9760067at2"/>
<dbReference type="InterPro" id="IPR004291">
    <property type="entry name" value="Transposase_IS66_central"/>
</dbReference>
<proteinExistence type="predicted"/>
<comment type="caution">
    <text evidence="3">The sequence shown here is derived from an EMBL/GenBank/DDBJ whole genome shotgun (WGS) entry which is preliminary data.</text>
</comment>
<dbReference type="Pfam" id="PF03050">
    <property type="entry name" value="DDE_Tnp_IS66"/>
    <property type="match status" value="1"/>
</dbReference>
<dbReference type="PANTHER" id="PTHR33678">
    <property type="entry name" value="BLL1576 PROTEIN"/>
    <property type="match status" value="1"/>
</dbReference>
<dbReference type="NCBIfam" id="NF033517">
    <property type="entry name" value="transpos_IS66"/>
    <property type="match status" value="1"/>
</dbReference>
<feature type="domain" description="Transposase IS66 central" evidence="2">
    <location>
        <begin position="77"/>
        <end position="356"/>
    </location>
</feature>
<evidence type="ECO:0000313" key="3">
    <source>
        <dbReference type="EMBL" id="RED91084.1"/>
    </source>
</evidence>
<evidence type="ECO:0000256" key="1">
    <source>
        <dbReference type="SAM" id="MobiDB-lite"/>
    </source>
</evidence>
<reference evidence="3 4" key="1">
    <citation type="submission" date="2018-07" db="EMBL/GenBank/DDBJ databases">
        <title>Genomic Encyclopedia of Type Strains, Phase IV (KMG-IV): sequencing the most valuable type-strain genomes for metagenomic binning, comparative biology and taxonomic classification.</title>
        <authorList>
            <person name="Goeker M."/>
        </authorList>
    </citation>
    <scope>NUCLEOTIDE SEQUENCE [LARGE SCALE GENOMIC DNA]</scope>
    <source>
        <strain evidence="3 4">DSM 4134</strain>
    </source>
</reference>
<accession>A0A3D9KVP1</accession>
<feature type="non-terminal residue" evidence="3">
    <location>
        <position position="371"/>
    </location>
</feature>
<evidence type="ECO:0000313" key="4">
    <source>
        <dbReference type="Proteomes" id="UP000256779"/>
    </source>
</evidence>
<dbReference type="PANTHER" id="PTHR33678:SF1">
    <property type="entry name" value="BLL1576 PROTEIN"/>
    <property type="match status" value="1"/>
</dbReference>
<feature type="compositionally biased region" description="Basic and acidic residues" evidence="1">
    <location>
        <begin position="7"/>
        <end position="22"/>
    </location>
</feature>
<protein>
    <submittedName>
        <fullName evidence="3">Transposase</fullName>
    </submittedName>
</protein>
<dbReference type="Proteomes" id="UP000256779">
    <property type="component" value="Unassembled WGS sequence"/>
</dbReference>